<evidence type="ECO:0000313" key="1">
    <source>
        <dbReference type="EMBL" id="GMN48581.1"/>
    </source>
</evidence>
<dbReference type="Proteomes" id="UP001187192">
    <property type="component" value="Unassembled WGS sequence"/>
</dbReference>
<dbReference type="EMBL" id="BTGU01000028">
    <property type="protein sequence ID" value="GMN48581.1"/>
    <property type="molecule type" value="Genomic_DNA"/>
</dbReference>
<gene>
    <name evidence="1" type="ORF">TIFTF001_017756</name>
</gene>
<protein>
    <submittedName>
        <fullName evidence="1">Uncharacterized protein</fullName>
    </submittedName>
</protein>
<dbReference type="AlphaFoldDB" id="A0AA88DA32"/>
<reference evidence="1" key="1">
    <citation type="submission" date="2023-07" db="EMBL/GenBank/DDBJ databases">
        <title>draft genome sequence of fig (Ficus carica).</title>
        <authorList>
            <person name="Takahashi T."/>
            <person name="Nishimura K."/>
        </authorList>
    </citation>
    <scope>NUCLEOTIDE SEQUENCE</scope>
</reference>
<sequence>MIGMVLCRSRSEEVAMNLKLPIPMSLLSTSQDEGTRYRVRLFVATITSRRIIGIEAISWREVACPSRNRDRPMRKITFLDRDSYDLGLTGTVGPRLGVLHDDDGSWNDDIDGNRNGELVERVRGHRLEGERGIFGFLSYHLL</sequence>
<name>A0AA88DA32_FICCA</name>
<proteinExistence type="predicted"/>
<accession>A0AA88DA32</accession>
<comment type="caution">
    <text evidence="1">The sequence shown here is derived from an EMBL/GenBank/DDBJ whole genome shotgun (WGS) entry which is preliminary data.</text>
</comment>
<evidence type="ECO:0000313" key="2">
    <source>
        <dbReference type="Proteomes" id="UP001187192"/>
    </source>
</evidence>
<organism evidence="1 2">
    <name type="scientific">Ficus carica</name>
    <name type="common">Common fig</name>
    <dbReference type="NCBI Taxonomy" id="3494"/>
    <lineage>
        <taxon>Eukaryota</taxon>
        <taxon>Viridiplantae</taxon>
        <taxon>Streptophyta</taxon>
        <taxon>Embryophyta</taxon>
        <taxon>Tracheophyta</taxon>
        <taxon>Spermatophyta</taxon>
        <taxon>Magnoliopsida</taxon>
        <taxon>eudicotyledons</taxon>
        <taxon>Gunneridae</taxon>
        <taxon>Pentapetalae</taxon>
        <taxon>rosids</taxon>
        <taxon>fabids</taxon>
        <taxon>Rosales</taxon>
        <taxon>Moraceae</taxon>
        <taxon>Ficeae</taxon>
        <taxon>Ficus</taxon>
    </lineage>
</organism>
<keyword evidence="2" id="KW-1185">Reference proteome</keyword>